<evidence type="ECO:0000313" key="4">
    <source>
        <dbReference type="Proteomes" id="UP000826300"/>
    </source>
</evidence>
<dbReference type="GO" id="GO:0016853">
    <property type="term" value="F:isomerase activity"/>
    <property type="evidence" value="ECO:0007669"/>
    <property type="project" value="UniProtKB-KW"/>
</dbReference>
<dbReference type="InterPro" id="IPR050312">
    <property type="entry name" value="IolE/XylAMocC-like"/>
</dbReference>
<gene>
    <name evidence="3" type="ORF">JO391_01770</name>
</gene>
<evidence type="ECO:0000256" key="1">
    <source>
        <dbReference type="SAM" id="MobiDB-lite"/>
    </source>
</evidence>
<keyword evidence="4" id="KW-1185">Reference proteome</keyword>
<accession>A0A8G0ZX35</accession>
<dbReference type="InterPro" id="IPR036237">
    <property type="entry name" value="Xyl_isomerase-like_sf"/>
</dbReference>
<dbReference type="InterPro" id="IPR013022">
    <property type="entry name" value="Xyl_isomerase-like_TIM-brl"/>
</dbReference>
<feature type="region of interest" description="Disordered" evidence="1">
    <location>
        <begin position="289"/>
        <end position="310"/>
    </location>
</feature>
<reference evidence="3" key="1">
    <citation type="submission" date="2021-02" db="EMBL/GenBank/DDBJ databases">
        <title>Rhodobacter shimadae sp. nov., an aerobic anoxygenic phototrophic bacterium isolated from a hot spring.</title>
        <authorList>
            <person name="Muramatsu S."/>
            <person name="Haruta S."/>
            <person name="Hirose S."/>
            <person name="Hanada S."/>
        </authorList>
    </citation>
    <scope>NUCLEOTIDE SEQUENCE</scope>
    <source>
        <strain evidence="3">N10</strain>
    </source>
</reference>
<dbReference type="EMBL" id="CP069370">
    <property type="protein sequence ID" value="QYZ70290.1"/>
    <property type="molecule type" value="Genomic_DNA"/>
</dbReference>
<evidence type="ECO:0000313" key="3">
    <source>
        <dbReference type="EMBL" id="QYZ70290.1"/>
    </source>
</evidence>
<dbReference type="PANTHER" id="PTHR12110">
    <property type="entry name" value="HYDROXYPYRUVATE ISOMERASE"/>
    <property type="match status" value="1"/>
</dbReference>
<dbReference type="AlphaFoldDB" id="A0A8G0ZX35"/>
<feature type="domain" description="Xylose isomerase-like TIM barrel" evidence="2">
    <location>
        <begin position="65"/>
        <end position="262"/>
    </location>
</feature>
<protein>
    <submittedName>
        <fullName evidence="3">Sugar phosphate isomerase/epimerase</fullName>
    </submittedName>
</protein>
<dbReference type="RefSeq" id="WP_220662506.1">
    <property type="nucleotide sequence ID" value="NZ_CP069370.1"/>
</dbReference>
<proteinExistence type="predicted"/>
<dbReference type="Pfam" id="PF01261">
    <property type="entry name" value="AP_endonuc_2"/>
    <property type="match status" value="1"/>
</dbReference>
<evidence type="ECO:0000259" key="2">
    <source>
        <dbReference type="Pfam" id="PF01261"/>
    </source>
</evidence>
<dbReference type="PANTHER" id="PTHR12110:SF53">
    <property type="entry name" value="BLR5974 PROTEIN"/>
    <property type="match status" value="1"/>
</dbReference>
<dbReference type="Gene3D" id="3.20.20.150">
    <property type="entry name" value="Divalent-metal-dependent TIM barrel enzymes"/>
    <property type="match status" value="1"/>
</dbReference>
<feature type="compositionally biased region" description="Pro residues" evidence="1">
    <location>
        <begin position="293"/>
        <end position="302"/>
    </location>
</feature>
<name>A0A8G0ZX35_9RHOB</name>
<dbReference type="SUPFAM" id="SSF51658">
    <property type="entry name" value="Xylose isomerase-like"/>
    <property type="match status" value="1"/>
</dbReference>
<dbReference type="KEGG" id="nsm:JO391_01770"/>
<dbReference type="Proteomes" id="UP000826300">
    <property type="component" value="Chromosome"/>
</dbReference>
<organism evidence="3 4">
    <name type="scientific">Neotabrizicola shimadae</name>
    <dbReference type="NCBI Taxonomy" id="2807096"/>
    <lineage>
        <taxon>Bacteria</taxon>
        <taxon>Pseudomonadati</taxon>
        <taxon>Pseudomonadota</taxon>
        <taxon>Alphaproteobacteria</taxon>
        <taxon>Rhodobacterales</taxon>
        <taxon>Paracoccaceae</taxon>
        <taxon>Neotabrizicola</taxon>
    </lineage>
</organism>
<keyword evidence="3" id="KW-0413">Isomerase</keyword>
<sequence>MSDAPPGFAEPGADWRAFVASLSDRDARRLGHRAVAPPLYAHAYAFHLNFRFGAMAPPDLLTFAAIHGLSGVKIHVQDGEARSLLHAPDADRRAFGAMAARLGLTLHIETSSTLAPDLAEAAAIAHATGATSLRFYPRHAGPLSEVLARTVADLAILDRLDPQARLSFTLEQHEDLTSAELLAILDRVGHPRLSLLFDFGNMINAGETPLAALSAQAPRIAEVHVKDARALPDRGGWAHLACATGTGHLPMHTMLARLLLLGQDRPQVTAFGLEEEEGYLAPAFRFPGEGPDPVIPPRPPSETDPGPGDLAERLARERDLAIAQVCKVRAMLADLAAAARR</sequence>